<dbReference type="InterPro" id="IPR000835">
    <property type="entry name" value="HTH_MarR-typ"/>
</dbReference>
<dbReference type="GO" id="GO:0003677">
    <property type="term" value="F:DNA binding"/>
    <property type="evidence" value="ECO:0007669"/>
    <property type="project" value="UniProtKB-KW"/>
</dbReference>
<evidence type="ECO:0000259" key="4">
    <source>
        <dbReference type="PROSITE" id="PS50995"/>
    </source>
</evidence>
<dbReference type="Gene3D" id="1.10.10.10">
    <property type="entry name" value="Winged helix-like DNA-binding domain superfamily/Winged helix DNA-binding domain"/>
    <property type="match status" value="1"/>
</dbReference>
<dbReference type="SMART" id="SM00347">
    <property type="entry name" value="HTH_MARR"/>
    <property type="match status" value="1"/>
</dbReference>
<keyword evidence="6" id="KW-1185">Reference proteome</keyword>
<dbReference type="SUPFAM" id="SSF46785">
    <property type="entry name" value="Winged helix' DNA-binding domain"/>
    <property type="match status" value="1"/>
</dbReference>
<evidence type="ECO:0000256" key="1">
    <source>
        <dbReference type="ARBA" id="ARBA00023015"/>
    </source>
</evidence>
<evidence type="ECO:0000313" key="6">
    <source>
        <dbReference type="Proteomes" id="UP000272729"/>
    </source>
</evidence>
<dbReference type="EMBL" id="RBXR01000001">
    <property type="protein sequence ID" value="RKT70794.1"/>
    <property type="molecule type" value="Genomic_DNA"/>
</dbReference>
<sequence length="145" mass="16000">MTGQPKSKWDGPGRSPGFLLWRVTLAWQRAMRSALAPHDLTHVQFVLLATLWWLADHEGRPTQQQLAGRAGTDTMMTSQVVRKLEERGLVARDVDPDDSRARRLRLTDAGRDVLTGALADVEAADDAFFAGRDALVRGLVSPESP</sequence>
<dbReference type="Pfam" id="PF01047">
    <property type="entry name" value="MarR"/>
    <property type="match status" value="1"/>
</dbReference>
<dbReference type="InterPro" id="IPR036390">
    <property type="entry name" value="WH_DNA-bd_sf"/>
</dbReference>
<reference evidence="5 6" key="1">
    <citation type="submission" date="2018-10" db="EMBL/GenBank/DDBJ databases">
        <title>Sequencing the genomes of 1000 actinobacteria strains.</title>
        <authorList>
            <person name="Klenk H.-P."/>
        </authorList>
    </citation>
    <scope>NUCLEOTIDE SEQUENCE [LARGE SCALE GENOMIC DNA]</scope>
    <source>
        <strain evidence="5 6">DSM 43911</strain>
    </source>
</reference>
<organism evidence="5 6">
    <name type="scientific">Saccharothrix variisporea</name>
    <dbReference type="NCBI Taxonomy" id="543527"/>
    <lineage>
        <taxon>Bacteria</taxon>
        <taxon>Bacillati</taxon>
        <taxon>Actinomycetota</taxon>
        <taxon>Actinomycetes</taxon>
        <taxon>Pseudonocardiales</taxon>
        <taxon>Pseudonocardiaceae</taxon>
        <taxon>Saccharothrix</taxon>
    </lineage>
</organism>
<gene>
    <name evidence="5" type="ORF">DFJ66_4066</name>
</gene>
<proteinExistence type="predicted"/>
<evidence type="ECO:0000256" key="2">
    <source>
        <dbReference type="ARBA" id="ARBA00023125"/>
    </source>
</evidence>
<dbReference type="InterPro" id="IPR039422">
    <property type="entry name" value="MarR/SlyA-like"/>
</dbReference>
<accession>A0A495XD90</accession>
<name>A0A495XD90_9PSEU</name>
<dbReference type="PROSITE" id="PS50995">
    <property type="entry name" value="HTH_MARR_2"/>
    <property type="match status" value="1"/>
</dbReference>
<dbReference type="PANTHER" id="PTHR33164:SF64">
    <property type="entry name" value="TRANSCRIPTIONAL REGULATOR SLYA"/>
    <property type="match status" value="1"/>
</dbReference>
<dbReference type="InterPro" id="IPR036388">
    <property type="entry name" value="WH-like_DNA-bd_sf"/>
</dbReference>
<feature type="domain" description="HTH marR-type" evidence="4">
    <location>
        <begin position="13"/>
        <end position="145"/>
    </location>
</feature>
<dbReference type="GO" id="GO:0006950">
    <property type="term" value="P:response to stress"/>
    <property type="evidence" value="ECO:0007669"/>
    <property type="project" value="TreeGrafter"/>
</dbReference>
<protein>
    <submittedName>
        <fullName evidence="5">MarR family transcriptional regulator</fullName>
    </submittedName>
</protein>
<evidence type="ECO:0000313" key="5">
    <source>
        <dbReference type="EMBL" id="RKT70794.1"/>
    </source>
</evidence>
<dbReference type="GO" id="GO:0003700">
    <property type="term" value="F:DNA-binding transcription factor activity"/>
    <property type="evidence" value="ECO:0007669"/>
    <property type="project" value="InterPro"/>
</dbReference>
<keyword evidence="1" id="KW-0805">Transcription regulation</keyword>
<dbReference type="AlphaFoldDB" id="A0A495XD90"/>
<keyword evidence="2" id="KW-0238">DNA-binding</keyword>
<comment type="caution">
    <text evidence="5">The sequence shown here is derived from an EMBL/GenBank/DDBJ whole genome shotgun (WGS) entry which is preliminary data.</text>
</comment>
<dbReference type="RefSeq" id="WP_246029831.1">
    <property type="nucleotide sequence ID" value="NZ_JBIUBA010000029.1"/>
</dbReference>
<dbReference type="Proteomes" id="UP000272729">
    <property type="component" value="Unassembled WGS sequence"/>
</dbReference>
<keyword evidence="3" id="KW-0804">Transcription</keyword>
<evidence type="ECO:0000256" key="3">
    <source>
        <dbReference type="ARBA" id="ARBA00023163"/>
    </source>
</evidence>
<dbReference type="PANTHER" id="PTHR33164">
    <property type="entry name" value="TRANSCRIPTIONAL REGULATOR, MARR FAMILY"/>
    <property type="match status" value="1"/>
</dbReference>